<dbReference type="InterPro" id="IPR001138">
    <property type="entry name" value="Zn2Cys6_DnaBD"/>
</dbReference>
<dbReference type="CDD" id="cd00067">
    <property type="entry name" value="GAL4"/>
    <property type="match status" value="1"/>
</dbReference>
<evidence type="ECO:0000256" key="3">
    <source>
        <dbReference type="ARBA" id="ARBA00022833"/>
    </source>
</evidence>
<evidence type="ECO:0000256" key="2">
    <source>
        <dbReference type="ARBA" id="ARBA00022723"/>
    </source>
</evidence>
<keyword evidence="2" id="KW-0479">Metal-binding</keyword>
<comment type="subcellular location">
    <subcellularLocation>
        <location evidence="1">Nucleus</location>
    </subcellularLocation>
</comment>
<dbReference type="InterPro" id="IPR007219">
    <property type="entry name" value="XnlR_reg_dom"/>
</dbReference>
<dbReference type="Pfam" id="PF04082">
    <property type="entry name" value="Fungal_trans"/>
    <property type="match status" value="1"/>
</dbReference>
<keyword evidence="3" id="KW-0862">Zinc</keyword>
<evidence type="ECO:0000256" key="4">
    <source>
        <dbReference type="ARBA" id="ARBA00023015"/>
    </source>
</evidence>
<keyword evidence="7" id="KW-0539">Nucleus</keyword>
<dbReference type="PANTHER" id="PTHR47782:SF12">
    <property type="entry name" value="ZN(II)2CYS6 TRANSCRIPTION FACTOR (EUROFUNG)"/>
    <property type="match status" value="1"/>
</dbReference>
<dbReference type="SMART" id="SM00066">
    <property type="entry name" value="GAL4"/>
    <property type="match status" value="1"/>
</dbReference>
<dbReference type="PANTHER" id="PTHR47782">
    <property type="entry name" value="ZN(II)2CYS6 TRANSCRIPTION FACTOR (EUROFUNG)-RELATED"/>
    <property type="match status" value="1"/>
</dbReference>
<keyword evidence="11" id="KW-1185">Reference proteome</keyword>
<dbReference type="GO" id="GO:0000981">
    <property type="term" value="F:DNA-binding transcription factor activity, RNA polymerase II-specific"/>
    <property type="evidence" value="ECO:0007669"/>
    <property type="project" value="InterPro"/>
</dbReference>
<dbReference type="SMART" id="SM00906">
    <property type="entry name" value="Fungal_trans"/>
    <property type="match status" value="1"/>
</dbReference>
<feature type="domain" description="Zn(2)-C6 fungal-type" evidence="9">
    <location>
        <begin position="41"/>
        <end position="69"/>
    </location>
</feature>
<dbReference type="CDD" id="cd12148">
    <property type="entry name" value="fungal_TF_MHR"/>
    <property type="match status" value="1"/>
</dbReference>
<evidence type="ECO:0000256" key="5">
    <source>
        <dbReference type="ARBA" id="ARBA00023125"/>
    </source>
</evidence>
<keyword evidence="5" id="KW-0238">DNA-binding</keyword>
<comment type="caution">
    <text evidence="10">The sequence shown here is derived from an EMBL/GenBank/DDBJ whole genome shotgun (WGS) entry which is preliminary data.</text>
</comment>
<protein>
    <recommendedName>
        <fullName evidence="9">Zn(2)-C6 fungal-type domain-containing protein</fullName>
    </recommendedName>
</protein>
<evidence type="ECO:0000313" key="11">
    <source>
        <dbReference type="Proteomes" id="UP000481858"/>
    </source>
</evidence>
<dbReference type="InParanoid" id="A0A7C8IYQ0"/>
<dbReference type="Gene3D" id="4.10.240.10">
    <property type="entry name" value="Zn(2)-C6 fungal-type DNA-binding domain"/>
    <property type="match status" value="1"/>
</dbReference>
<dbReference type="PROSITE" id="PS00463">
    <property type="entry name" value="ZN2_CY6_FUNGAL_1"/>
    <property type="match status" value="1"/>
</dbReference>
<keyword evidence="6" id="KW-0804">Transcription</keyword>
<evidence type="ECO:0000256" key="1">
    <source>
        <dbReference type="ARBA" id="ARBA00004123"/>
    </source>
</evidence>
<dbReference type="Proteomes" id="UP000481858">
    <property type="component" value="Unassembled WGS sequence"/>
</dbReference>
<dbReference type="GO" id="GO:0008270">
    <property type="term" value="F:zinc ion binding"/>
    <property type="evidence" value="ECO:0007669"/>
    <property type="project" value="InterPro"/>
</dbReference>
<dbReference type="Pfam" id="PF00172">
    <property type="entry name" value="Zn_clus"/>
    <property type="match status" value="1"/>
</dbReference>
<evidence type="ECO:0000256" key="8">
    <source>
        <dbReference type="SAM" id="MobiDB-lite"/>
    </source>
</evidence>
<dbReference type="AlphaFoldDB" id="A0A7C8IYQ0"/>
<organism evidence="10 11">
    <name type="scientific">Xylaria multiplex</name>
    <dbReference type="NCBI Taxonomy" id="323545"/>
    <lineage>
        <taxon>Eukaryota</taxon>
        <taxon>Fungi</taxon>
        <taxon>Dikarya</taxon>
        <taxon>Ascomycota</taxon>
        <taxon>Pezizomycotina</taxon>
        <taxon>Sordariomycetes</taxon>
        <taxon>Xylariomycetidae</taxon>
        <taxon>Xylariales</taxon>
        <taxon>Xylariaceae</taxon>
        <taxon>Xylaria</taxon>
    </lineage>
</organism>
<name>A0A7C8IYQ0_9PEZI</name>
<feature type="region of interest" description="Disordered" evidence="8">
    <location>
        <begin position="1"/>
        <end position="39"/>
    </location>
</feature>
<dbReference type="GO" id="GO:0005634">
    <property type="term" value="C:nucleus"/>
    <property type="evidence" value="ECO:0007669"/>
    <property type="project" value="UniProtKB-SubCell"/>
</dbReference>
<evidence type="ECO:0000256" key="7">
    <source>
        <dbReference type="ARBA" id="ARBA00023242"/>
    </source>
</evidence>
<evidence type="ECO:0000256" key="6">
    <source>
        <dbReference type="ARBA" id="ARBA00023163"/>
    </source>
</evidence>
<dbReference type="FunCoup" id="A0A7C8IYQ0">
    <property type="interactions" value="290"/>
</dbReference>
<dbReference type="GO" id="GO:0006351">
    <property type="term" value="P:DNA-templated transcription"/>
    <property type="evidence" value="ECO:0007669"/>
    <property type="project" value="InterPro"/>
</dbReference>
<gene>
    <name evidence="10" type="ORF">GQX73_g1205</name>
</gene>
<evidence type="ECO:0000313" key="10">
    <source>
        <dbReference type="EMBL" id="KAF2972425.1"/>
    </source>
</evidence>
<dbReference type="InterPro" id="IPR052202">
    <property type="entry name" value="Yeast_MetPath_Reg"/>
</dbReference>
<dbReference type="GO" id="GO:0043565">
    <property type="term" value="F:sequence-specific DNA binding"/>
    <property type="evidence" value="ECO:0007669"/>
    <property type="project" value="TreeGrafter"/>
</dbReference>
<dbReference type="OrthoDB" id="9970124at2759"/>
<keyword evidence="4" id="KW-0805">Transcription regulation</keyword>
<dbReference type="PROSITE" id="PS50048">
    <property type="entry name" value="ZN2_CY6_FUNGAL_2"/>
    <property type="match status" value="1"/>
</dbReference>
<accession>A0A7C8IYQ0</accession>
<dbReference type="SUPFAM" id="SSF57701">
    <property type="entry name" value="Zn2/Cys6 DNA-binding domain"/>
    <property type="match status" value="1"/>
</dbReference>
<evidence type="ECO:0000259" key="9">
    <source>
        <dbReference type="PROSITE" id="PS50048"/>
    </source>
</evidence>
<reference evidence="10 11" key="1">
    <citation type="submission" date="2019-12" db="EMBL/GenBank/DDBJ databases">
        <title>Draft genome sequence of the ascomycete Xylaria multiplex DSM 110363.</title>
        <authorList>
            <person name="Buettner E."/>
            <person name="Kellner H."/>
        </authorList>
    </citation>
    <scope>NUCLEOTIDE SEQUENCE [LARGE SCALE GENOMIC DNA]</scope>
    <source>
        <strain evidence="10 11">DSM 110363</strain>
    </source>
</reference>
<sequence length="633" mass="70839">MSAPSSGLSPVATATATATATAAATADLKGTYNPRKRGRTACTRCKHRKQKCDDQWPTCSNCSKAGTECDKSAVSEDEPPAAYTRALEQRVALLEARLSEQVRREGSDVSQPSISGIRTQSKNNVLAEAVELLALGNIEAPAYVGASSGLNLALTLGEMVQATVWNKALPLDADGSRLGTIDGTGISRGARAINRQEMVARSAEPPADEHGTALLNAYLNQPQTRYPFLDEREIWDLHAKRMTLNTTPVQQLTKPERFGLFKLYMVYAIGAMLIQLTERNAPTPPENYYMTALQHLFTARESKTTQNVEAMLLLVLYHIRSSSYGIWYMIGLAMRTCIDLGLHTKRHEGNLDRYTIQMRRRLFWSVYSLERTIAICLGRPLSIPDRQIDVDLPLDPEDEAWSEIAPTQMANSTRKRSLSMALWLFKMRRIESRIQFSIYRADKPLSALTSKMNQLYQDLESWKTSLVERFGDIDLNYPMLHYHRAVRLLIQPFLPLLPPSDPYYLICIRAAGGHVFVAGITLLYGLWTQQHAIWSYSLSNDIRACSLVLFVMGERAPWLENGVNNLAETAAVQMRNVTNSNADFATEQFDNLADGEDGDAWKVVAELANWIDQPEGSLVWMPDFELLQNLSPV</sequence>
<feature type="compositionally biased region" description="Low complexity" evidence="8">
    <location>
        <begin position="12"/>
        <end position="26"/>
    </location>
</feature>
<dbReference type="InterPro" id="IPR036864">
    <property type="entry name" value="Zn2-C6_fun-type_DNA-bd_sf"/>
</dbReference>
<dbReference type="GO" id="GO:0045944">
    <property type="term" value="P:positive regulation of transcription by RNA polymerase II"/>
    <property type="evidence" value="ECO:0007669"/>
    <property type="project" value="TreeGrafter"/>
</dbReference>
<proteinExistence type="predicted"/>
<dbReference type="EMBL" id="WUBL01000006">
    <property type="protein sequence ID" value="KAF2972425.1"/>
    <property type="molecule type" value="Genomic_DNA"/>
</dbReference>